<dbReference type="Proteomes" id="UP000191285">
    <property type="component" value="Unassembled WGS sequence"/>
</dbReference>
<organism evidence="1 2">
    <name type="scientific">Penicillium steckii</name>
    <dbReference type="NCBI Taxonomy" id="303698"/>
    <lineage>
        <taxon>Eukaryota</taxon>
        <taxon>Fungi</taxon>
        <taxon>Dikarya</taxon>
        <taxon>Ascomycota</taxon>
        <taxon>Pezizomycotina</taxon>
        <taxon>Eurotiomycetes</taxon>
        <taxon>Eurotiomycetidae</taxon>
        <taxon>Eurotiales</taxon>
        <taxon>Aspergillaceae</taxon>
        <taxon>Penicillium</taxon>
    </lineage>
</organism>
<keyword evidence="2" id="KW-1185">Reference proteome</keyword>
<evidence type="ECO:0000313" key="2">
    <source>
        <dbReference type="Proteomes" id="UP000191285"/>
    </source>
</evidence>
<comment type="caution">
    <text evidence="1">The sequence shown here is derived from an EMBL/GenBank/DDBJ whole genome shotgun (WGS) entry which is preliminary data.</text>
</comment>
<dbReference type="EMBL" id="MLKD01000013">
    <property type="protein sequence ID" value="OQE20399.1"/>
    <property type="molecule type" value="Genomic_DNA"/>
</dbReference>
<dbReference type="OrthoDB" id="5054768at2759"/>
<dbReference type="AlphaFoldDB" id="A0A1V6T390"/>
<protein>
    <submittedName>
        <fullName evidence="1">Uncharacterized protein</fullName>
    </submittedName>
</protein>
<accession>A0A1V6T390</accession>
<gene>
    <name evidence="1" type="ORF">PENSTE_c013G08321</name>
</gene>
<sequence>MYLTIWDLGFNFSSLFDKYFVSSPSFVRALVSSPITYRATNHSVDTATTSNDHIPDVFNMTLSKTSKEPYDLTAKIFGESLDAFTFNSKMNSCNQSIESDEFQVSPISTHWWAPSDWNWSYPLVNLRFDSRTANLTLTGSFVGSAYSLDEPKLSQAGPDNIYGDIKLSTTPLVVASLTPITRIFYSMIVLRRSGLGLLDLEIIR</sequence>
<proteinExistence type="predicted"/>
<reference evidence="2" key="1">
    <citation type="journal article" date="2017" name="Nat. Microbiol.">
        <title>Global analysis of biosynthetic gene clusters reveals vast potential of secondary metabolite production in Penicillium species.</title>
        <authorList>
            <person name="Nielsen J.C."/>
            <person name="Grijseels S."/>
            <person name="Prigent S."/>
            <person name="Ji B."/>
            <person name="Dainat J."/>
            <person name="Nielsen K.F."/>
            <person name="Frisvad J.C."/>
            <person name="Workman M."/>
            <person name="Nielsen J."/>
        </authorList>
    </citation>
    <scope>NUCLEOTIDE SEQUENCE [LARGE SCALE GENOMIC DNA]</scope>
    <source>
        <strain evidence="2">IBT 24891</strain>
    </source>
</reference>
<name>A0A1V6T390_9EURO</name>
<evidence type="ECO:0000313" key="1">
    <source>
        <dbReference type="EMBL" id="OQE20399.1"/>
    </source>
</evidence>